<dbReference type="AlphaFoldDB" id="A0A0K2TPL3"/>
<evidence type="ECO:0000313" key="1">
    <source>
        <dbReference type="EMBL" id="CDW27805.1"/>
    </source>
</evidence>
<protein>
    <submittedName>
        <fullName evidence="1">Uncharacterized protein</fullName>
    </submittedName>
</protein>
<name>A0A0K2TPL3_LEPSM</name>
<reference evidence="1" key="1">
    <citation type="submission" date="2014-05" db="EMBL/GenBank/DDBJ databases">
        <authorList>
            <person name="Chronopoulou M."/>
        </authorList>
    </citation>
    <scope>NUCLEOTIDE SEQUENCE</scope>
    <source>
        <tissue evidence="1">Whole organism</tissue>
    </source>
</reference>
<proteinExistence type="predicted"/>
<organism evidence="1">
    <name type="scientific">Lepeophtheirus salmonis</name>
    <name type="common">Salmon louse</name>
    <name type="synonym">Caligus salmonis</name>
    <dbReference type="NCBI Taxonomy" id="72036"/>
    <lineage>
        <taxon>Eukaryota</taxon>
        <taxon>Metazoa</taxon>
        <taxon>Ecdysozoa</taxon>
        <taxon>Arthropoda</taxon>
        <taxon>Crustacea</taxon>
        <taxon>Multicrustacea</taxon>
        <taxon>Hexanauplia</taxon>
        <taxon>Copepoda</taxon>
        <taxon>Siphonostomatoida</taxon>
        <taxon>Caligidae</taxon>
        <taxon>Lepeophtheirus</taxon>
    </lineage>
</organism>
<dbReference type="EMBL" id="HACA01010444">
    <property type="protein sequence ID" value="CDW27805.1"/>
    <property type="molecule type" value="Transcribed_RNA"/>
</dbReference>
<sequence length="45" mass="5440">MTNKKEKQGRSTKVVNKKLYVLHLYSTPWFSEGTRSEEYEEENHH</sequence>
<accession>A0A0K2TPL3</accession>